<feature type="domain" description="Fibronectin type-III" evidence="28">
    <location>
        <begin position="102"/>
        <end position="197"/>
    </location>
</feature>
<evidence type="ECO:0000256" key="4">
    <source>
        <dbReference type="ARBA" id="ARBA00012903"/>
    </source>
</evidence>
<keyword evidence="10" id="KW-0677">Repeat</keyword>
<evidence type="ECO:0000256" key="24">
    <source>
        <dbReference type="ARBA" id="ARBA00060472"/>
    </source>
</evidence>
<evidence type="ECO:0000256" key="1">
    <source>
        <dbReference type="ARBA" id="ARBA00004247"/>
    </source>
</evidence>
<evidence type="ECO:0000256" key="7">
    <source>
        <dbReference type="ARBA" id="ARBA00022475"/>
    </source>
</evidence>
<reference evidence="29" key="2">
    <citation type="submission" date="2025-08" db="UniProtKB">
        <authorList>
            <consortium name="Ensembl"/>
        </authorList>
    </citation>
    <scope>IDENTIFICATION</scope>
</reference>
<feature type="domain" description="Fibronectin type-III" evidence="28">
    <location>
        <begin position="806"/>
        <end position="896"/>
    </location>
</feature>
<dbReference type="InParanoid" id="H3AIK6"/>
<comment type="subcellular location">
    <subcellularLocation>
        <location evidence="1">Apical cell membrane</location>
        <topology evidence="1">Single-pass type I membrane protein</topology>
    </subcellularLocation>
    <subcellularLocation>
        <location evidence="24">Basal cell membrane</location>
        <topology evidence="24">Single-pass type I membrane protein</topology>
    </subcellularLocation>
    <subcellularLocation>
        <location evidence="2">Cell projection</location>
        <location evidence="2">Stereocilium</location>
    </subcellularLocation>
</comment>
<evidence type="ECO:0000256" key="9">
    <source>
        <dbReference type="ARBA" id="ARBA00022729"/>
    </source>
</evidence>
<dbReference type="InterPro" id="IPR003961">
    <property type="entry name" value="FN3_dom"/>
</dbReference>
<feature type="domain" description="Fibronectin type-III" evidence="28">
    <location>
        <begin position="8"/>
        <end position="101"/>
    </location>
</feature>
<dbReference type="EMBL" id="AFYH01070238">
    <property type="status" value="NOT_ANNOTATED_CDS"/>
    <property type="molecule type" value="Genomic_DNA"/>
</dbReference>
<dbReference type="Gene3D" id="2.60.40.10">
    <property type="entry name" value="Immunoglobulins"/>
    <property type="match status" value="17"/>
</dbReference>
<keyword evidence="7" id="KW-1003">Cell membrane</keyword>
<evidence type="ECO:0000256" key="8">
    <source>
        <dbReference type="ARBA" id="ARBA00022692"/>
    </source>
</evidence>
<dbReference type="InterPro" id="IPR013783">
    <property type="entry name" value="Ig-like_fold"/>
</dbReference>
<dbReference type="eggNOG" id="KOG4228">
    <property type="taxonomic scope" value="Eukaryota"/>
</dbReference>
<evidence type="ECO:0000256" key="5">
    <source>
        <dbReference type="ARBA" id="ARBA00012981"/>
    </source>
</evidence>
<dbReference type="FunFam" id="2.60.40.10:FF:002575">
    <property type="entry name" value="Protein tyrosine phosphatase, receptor type Q"/>
    <property type="match status" value="1"/>
</dbReference>
<keyword evidence="16" id="KW-0675">Receptor</keyword>
<keyword evidence="18" id="KW-1208">Phospholipid metabolism</keyword>
<feature type="domain" description="Fibronectin type-III" evidence="28">
    <location>
        <begin position="1391"/>
        <end position="1480"/>
    </location>
</feature>
<comment type="catalytic activity">
    <reaction evidence="23">
        <text>a 1,2-diacyl-sn-glycero-3-phospho-(1D-myo-inositol-3,5-bisphosphate) + H2O = a 1,2-diacyl-sn-glycero-3-phospho-(1D-myo-inositol-3-phosphate) + phosphate</text>
        <dbReference type="Rhea" id="RHEA:32955"/>
        <dbReference type="ChEBI" id="CHEBI:15377"/>
        <dbReference type="ChEBI" id="CHEBI:43474"/>
        <dbReference type="ChEBI" id="CHEBI:57923"/>
        <dbReference type="ChEBI" id="CHEBI:58088"/>
    </reaction>
    <physiologicalReaction direction="left-to-right" evidence="23">
        <dbReference type="Rhea" id="RHEA:32956"/>
    </physiologicalReaction>
</comment>
<evidence type="ECO:0000256" key="6">
    <source>
        <dbReference type="ARBA" id="ARBA00013015"/>
    </source>
</evidence>
<feature type="domain" description="Fibronectin type-III" evidence="28">
    <location>
        <begin position="995"/>
        <end position="1104"/>
    </location>
</feature>
<evidence type="ECO:0000256" key="21">
    <source>
        <dbReference type="ARBA" id="ARBA00043760"/>
    </source>
</evidence>
<reference evidence="30" key="1">
    <citation type="submission" date="2011-08" db="EMBL/GenBank/DDBJ databases">
        <title>The draft genome of Latimeria chalumnae.</title>
        <authorList>
            <person name="Di Palma F."/>
            <person name="Alfoldi J."/>
            <person name="Johnson J."/>
            <person name="Berlin A."/>
            <person name="Gnerre S."/>
            <person name="Jaffe D."/>
            <person name="MacCallum I."/>
            <person name="Young S."/>
            <person name="Walker B.J."/>
            <person name="Lander E."/>
            <person name="Lindblad-Toh K."/>
        </authorList>
    </citation>
    <scope>NUCLEOTIDE SEQUENCE [LARGE SCALE GENOMIC DNA]</scope>
    <source>
        <strain evidence="30">Wild caught</strain>
    </source>
</reference>
<keyword evidence="14" id="KW-0443">Lipid metabolism</keyword>
<accession>H3AIK6</accession>
<evidence type="ECO:0000256" key="22">
    <source>
        <dbReference type="ARBA" id="ARBA00045090"/>
    </source>
</evidence>
<sequence length="1795" mass="196976">FKMLVCKVPERPQGLAVLHTSSHAFSLHWKAPIGYAERYQVDLIPAHGFVTVLDLGGGEYQADFSSTKPGTSYSVAVTSISSGAFSSPVSRIVIMNETVPGPPESLSGESIGSTAILVSWSVPSNPNGKILSYVIRYRELCPWPQTNFIQVMTNTDSAEYLLNALTPGTAYEIQVAAKNSAGIGKFLDPVVLQTAETAPGPVVNLTTLILNHTTIELIWHLPQQPNGKITKFKIVITHIRSGNVVVKTELQAEDITYGKLPQCDDVANSSLKSTSSPFTTLDSSSLSTSLSDSAATETTSIRFVPISFIVDQLKPFTTYVCEVSAFTSDGEGRIASHMVRTPEAVPEDPPQHLTVGNITATSFALSWDPPTIITGKFSYKIELYGPSGHMMDNSTGDLKIMLTNIRPFTSYEVYVSAETAAGAGPKSNITVTTPTDVPGAVLNLKVTELDASSIKVDWKRPKYPNGIITQYKLKVLHIITGVTVQSIILTGNAKAENDSTIVDAGMLNASSMPTTTEKEAELPNDLYEGSGGLFTHSKATHFDVRGKHTSVTYPMIIVNASSYNVIDLSSEQLSYVVKHLMPDTEYAISMSAFTLVGEGPLTSVTVRTHEQVPGSVQNASYQNITSTSILLFWDPPANPNGKITHYTVYAMEVPTNEAIQIMTYNTNIIIPDLKKYTKYKVRIAASTAAGESSLSDRDDIFVQTLEDVPESPPKNVMHGNISATQINLKWLPPDKPNGIIIYYEVMFENSLGLFFINSSTSNVLLSNLKPYTLYNISVRAYTRHGHGNQTSAVLSVQTNQDVPDSAPENITYRTITSTEVEITFLPPITPNGVILWYTIYLTMQNGTEQHILNTTLLKQNITGLKEYTRYIVVLSASTRKGEGVQSQPVTILTGEGAPSSPPHSLLLKQLSDVSVKLSWKPPVEPNGAILFYTVYIWSATMENMINATETFVILDGLKNNYEYHAYVTANTRFGDGGVKSANITFKTSEGSPSDPPGNISYINISSSSIQVFWTQPSKPNGIIKYFTIYYANSSGIFNQKSSLSLHEVETITGFDEYNLKNASLSAPLNNLAKFSQYLLWITASTALGDGNQSSEVISVYTDEDVPEGPVHNLTYQNLSSMAINVSWFPPSKPNGRVFYHVTLSSWDFQENQLFFITNETNQLIEGLNKYTDYILEVTPATAKGLSNNTTSQLNIKTDEDIPETPPVITLLRNLTATSVELSWDPPQQPNGVILSYNVELSGPERNQSYSTYNTSFIFSDLVLFTPYNVSVSARTIKGVGPSAILVFYTDESEPSAPPQNLTLVNYTLDSVSLMWDPSPSPNGVVLLYGFRVVEYSSQYVVYQNVSGFHTEAVLFGFEPFKRYDISVSAFTKCGNGNLFSNVIRFTSTESVPEIVQNFLCISNSWQSVLVQWDPPLRPNGIITHYMVTVGGNTTEFAAGSHVQTFRELQSNTTYMFHIKAATSVGEGKEAICTADTLPESAPSAPRNLELVDIQSTNVTLRWTKPDDIPGYLQSYKITAELRSLSCPDWESMECIEREQLQYLDDDDEFLEITVYALQKFRWYRFRVAASTHAGYGSPSGWISVQTLSGYPDAPPKNVTAIAKSNHSIEVIWKEPSVITGPTSYLIDVTSVDSEDYNKTIVRTAGENNTVELSDLRPFTRYSVIVTAFTGDIKTARVNGKPSTSVIVTTLEALPKDPPKNVTLQMIPDDVTKVRVTFLPPSEPNGEIKFYQAVIHKEEDPNDLKVQNLTTTNVDQSITAVIEGLKGGSTYNISILAVNGAGEGPGKQLKITMDIK</sequence>
<evidence type="ECO:0000313" key="30">
    <source>
        <dbReference type="Proteomes" id="UP000008672"/>
    </source>
</evidence>
<feature type="domain" description="Fibronectin type-III" evidence="28">
    <location>
        <begin position="712"/>
        <end position="801"/>
    </location>
</feature>
<dbReference type="SUPFAM" id="SSF49265">
    <property type="entry name" value="Fibronectin type III"/>
    <property type="match status" value="10"/>
</dbReference>
<gene>
    <name evidence="29" type="primary">PTPRQ</name>
</gene>
<dbReference type="GO" id="GO:0016314">
    <property type="term" value="F:phosphatidylinositol-3,4,5-trisphosphate 3-phosphatase activity"/>
    <property type="evidence" value="ECO:0007669"/>
    <property type="project" value="UniProtKB-EC"/>
</dbReference>
<dbReference type="GO" id="GO:0043235">
    <property type="term" value="C:receptor complex"/>
    <property type="evidence" value="ECO:0007669"/>
    <property type="project" value="TreeGrafter"/>
</dbReference>
<evidence type="ECO:0000256" key="13">
    <source>
        <dbReference type="ARBA" id="ARBA00022989"/>
    </source>
</evidence>
<protein>
    <recommendedName>
        <fullName evidence="26">Phosphatidylinositol phosphatase PTPRQ</fullName>
        <ecNumber evidence="6">3.1.3.67</ecNumber>
        <ecNumber evidence="5">3.1.3.86</ecNumber>
        <ecNumber evidence="4">3.1.3.95</ecNumber>
    </recommendedName>
    <alternativeName>
        <fullName evidence="27">Receptor-type tyrosine-protein phosphatase Q</fullName>
    </alternativeName>
</protein>
<feature type="domain" description="Fibronectin type-III" evidence="28">
    <location>
        <begin position="349"/>
        <end position="438"/>
    </location>
</feature>
<dbReference type="EC" id="3.1.3.95" evidence="4"/>
<evidence type="ECO:0000256" key="27">
    <source>
        <dbReference type="ARBA" id="ARBA00082323"/>
    </source>
</evidence>
<dbReference type="GO" id="GO:0016324">
    <property type="term" value="C:apical plasma membrane"/>
    <property type="evidence" value="ECO:0007669"/>
    <property type="project" value="UniProtKB-SubCell"/>
</dbReference>
<feature type="domain" description="Fibronectin type-III" evidence="28">
    <location>
        <begin position="1484"/>
        <end position="1589"/>
    </location>
</feature>
<proteinExistence type="inferred from homology"/>
<dbReference type="SMART" id="SM00060">
    <property type="entry name" value="FN3"/>
    <property type="match status" value="17"/>
</dbReference>
<dbReference type="EMBL" id="AFYH01070237">
    <property type="status" value="NOT_ANNOTATED_CDS"/>
    <property type="molecule type" value="Genomic_DNA"/>
</dbReference>
<feature type="domain" description="Fibronectin type-III" evidence="28">
    <location>
        <begin position="1205"/>
        <end position="1292"/>
    </location>
</feature>
<dbReference type="GO" id="GO:0009925">
    <property type="term" value="C:basal plasma membrane"/>
    <property type="evidence" value="ECO:0007669"/>
    <property type="project" value="UniProtKB-SubCell"/>
</dbReference>
<feature type="domain" description="Fibronectin type-III" evidence="28">
    <location>
        <begin position="901"/>
        <end position="990"/>
    </location>
</feature>
<feature type="domain" description="Fibronectin type-III" evidence="28">
    <location>
        <begin position="1297"/>
        <end position="1390"/>
    </location>
</feature>
<dbReference type="EMBL" id="AFYH01070236">
    <property type="status" value="NOT_ANNOTATED_CDS"/>
    <property type="molecule type" value="Genomic_DNA"/>
</dbReference>
<evidence type="ECO:0000259" key="28">
    <source>
        <dbReference type="PROSITE" id="PS50853"/>
    </source>
</evidence>
<dbReference type="eggNOG" id="KOG3510">
    <property type="taxonomic scope" value="Eukaryota"/>
</dbReference>
<comment type="catalytic activity">
    <reaction evidence="20">
        <text>a 1,2-diacyl-sn-glycero-3-phospho-(1D-myo-inositol-3,4,5-trisphosphate) + H2O = a 1,2-diacyl-sn-glycero-3-phospho-(1D-myo-inositol-3,4-bisphosphate) + phosphate</text>
        <dbReference type="Rhea" id="RHEA:25528"/>
        <dbReference type="ChEBI" id="CHEBI:15377"/>
        <dbReference type="ChEBI" id="CHEBI:43474"/>
        <dbReference type="ChEBI" id="CHEBI:57658"/>
        <dbReference type="ChEBI" id="CHEBI:57836"/>
        <dbReference type="EC" id="3.1.3.86"/>
    </reaction>
    <physiologicalReaction direction="left-to-right" evidence="20">
        <dbReference type="Rhea" id="RHEA:25529"/>
    </physiologicalReaction>
</comment>
<keyword evidence="9" id="KW-0732">Signal</keyword>
<evidence type="ECO:0000256" key="26">
    <source>
        <dbReference type="ARBA" id="ARBA00071873"/>
    </source>
</evidence>
<dbReference type="PANTHER" id="PTHR46957:SF1">
    <property type="entry name" value="PHOSPHATIDYLINOSITOL PHOSPHATASE PTPRQ"/>
    <property type="match status" value="1"/>
</dbReference>
<dbReference type="FunFam" id="2.60.40.10:FF:000478">
    <property type="entry name" value="Protein tyrosine phosphatase, receptor type Q"/>
    <property type="match status" value="3"/>
</dbReference>
<dbReference type="STRING" id="7897.ENSLACP00000009477"/>
<keyword evidence="11" id="KW-0378">Hydrolase</keyword>
<dbReference type="EMBL" id="AFYH01070235">
    <property type="status" value="NOT_ANNOTATED_CDS"/>
    <property type="molecule type" value="Genomic_DNA"/>
</dbReference>
<dbReference type="GeneTree" id="ENSGT00940000159215"/>
<evidence type="ECO:0000313" key="29">
    <source>
        <dbReference type="Ensembl" id="ENSLACP00000009477.1"/>
    </source>
</evidence>
<feature type="domain" description="Fibronectin type-III" evidence="28">
    <location>
        <begin position="1594"/>
        <end position="1692"/>
    </location>
</feature>
<comment type="catalytic activity">
    <reaction evidence="22">
        <text>a 1,2-diacyl-sn-glycero-3-phospho-(1D-myo-inositol-3,5-bisphosphate) + H2O = a 1,2-diacyl-sn-glycero-3-phospho-(1D-myo-inositol-5-phosphate) + phosphate</text>
        <dbReference type="Rhea" id="RHEA:39019"/>
        <dbReference type="ChEBI" id="CHEBI:15377"/>
        <dbReference type="ChEBI" id="CHEBI:43474"/>
        <dbReference type="ChEBI" id="CHEBI:57795"/>
        <dbReference type="ChEBI" id="CHEBI:57923"/>
        <dbReference type="EC" id="3.1.3.95"/>
    </reaction>
    <physiologicalReaction direction="left-to-right" evidence="22">
        <dbReference type="Rhea" id="RHEA:39020"/>
    </physiologicalReaction>
</comment>
<evidence type="ECO:0000256" key="20">
    <source>
        <dbReference type="ARBA" id="ARBA00023377"/>
    </source>
</evidence>
<dbReference type="PANTHER" id="PTHR46957">
    <property type="entry name" value="CYTOKINE RECEPTOR"/>
    <property type="match status" value="1"/>
</dbReference>
<dbReference type="GO" id="GO:0006629">
    <property type="term" value="P:lipid metabolic process"/>
    <property type="evidence" value="ECO:0007669"/>
    <property type="project" value="UniProtKB-KW"/>
</dbReference>
<dbReference type="CDD" id="cd00063">
    <property type="entry name" value="FN3"/>
    <property type="match status" value="15"/>
</dbReference>
<dbReference type="FunFam" id="2.60.40.10:FF:000869">
    <property type="entry name" value="Protein tyrosine phosphatase, receptor type Q"/>
    <property type="match status" value="1"/>
</dbReference>
<dbReference type="FunCoup" id="H3AIK6">
    <property type="interactions" value="9"/>
</dbReference>
<dbReference type="Proteomes" id="UP000008672">
    <property type="component" value="Unassembled WGS sequence"/>
</dbReference>
<dbReference type="EMBL" id="AFYH01070234">
    <property type="status" value="NOT_ANNOTATED_CDS"/>
    <property type="molecule type" value="Genomic_DNA"/>
</dbReference>
<dbReference type="PROSITE" id="PS50853">
    <property type="entry name" value="FN3"/>
    <property type="match status" value="15"/>
</dbReference>
<comment type="similarity">
    <text evidence="3">Belongs to the protein-tyrosine phosphatase family. Receptor class 2A subfamily.</text>
</comment>
<evidence type="ECO:0000256" key="12">
    <source>
        <dbReference type="ARBA" id="ARBA00022912"/>
    </source>
</evidence>
<evidence type="ECO:0000256" key="17">
    <source>
        <dbReference type="ARBA" id="ARBA00023180"/>
    </source>
</evidence>
<evidence type="ECO:0000256" key="25">
    <source>
        <dbReference type="ARBA" id="ARBA00063599"/>
    </source>
</evidence>
<keyword evidence="30" id="KW-1185">Reference proteome</keyword>
<dbReference type="HOGENOM" id="CLU_000621_0_0_1"/>
<dbReference type="GO" id="GO:0032420">
    <property type="term" value="C:stereocilium"/>
    <property type="evidence" value="ECO:0007669"/>
    <property type="project" value="UniProtKB-SubCell"/>
</dbReference>
<comment type="catalytic activity">
    <reaction evidence="21">
        <text>a 1,2-diacyl-sn-glycero-3-phospho-(1D-myo-inositol-3,4,5-trisphosphate) + H2O = a 1,2-diacyl-sn-glycero-3-phospho-(1D-myo-inositol-4,5-bisphosphate) + phosphate</text>
        <dbReference type="Rhea" id="RHEA:25017"/>
        <dbReference type="ChEBI" id="CHEBI:15377"/>
        <dbReference type="ChEBI" id="CHEBI:43474"/>
        <dbReference type="ChEBI" id="CHEBI:57836"/>
        <dbReference type="ChEBI" id="CHEBI:58456"/>
        <dbReference type="EC" id="3.1.3.67"/>
    </reaction>
    <physiologicalReaction direction="left-to-right" evidence="21">
        <dbReference type="Rhea" id="RHEA:25018"/>
    </physiologicalReaction>
</comment>
<evidence type="ECO:0000256" key="15">
    <source>
        <dbReference type="ARBA" id="ARBA00023136"/>
    </source>
</evidence>
<comment type="subunit">
    <text evidence="25">Interacts with TPRN. TPRN, CLIC5 and PTPQR form concentric rings at the base of stereocilia and may form a complex.</text>
</comment>
<dbReference type="EC" id="3.1.3.67" evidence="6"/>
<evidence type="ECO:0000256" key="23">
    <source>
        <dbReference type="ARBA" id="ARBA00052324"/>
    </source>
</evidence>
<dbReference type="GO" id="GO:0052629">
    <property type="term" value="F:phosphatidylinositol-3,5-bisphosphate 3-phosphatase activity"/>
    <property type="evidence" value="ECO:0007669"/>
    <property type="project" value="UniProtKB-EC"/>
</dbReference>
<evidence type="ECO:0000256" key="18">
    <source>
        <dbReference type="ARBA" id="ARBA00023264"/>
    </source>
</evidence>
<dbReference type="EC" id="3.1.3.86" evidence="5"/>
<dbReference type="FunFam" id="2.60.40.10:FF:000937">
    <property type="entry name" value="phosphatidylinositol phosphatase PTPRQ isoform X1"/>
    <property type="match status" value="1"/>
</dbReference>
<evidence type="ECO:0000256" key="10">
    <source>
        <dbReference type="ARBA" id="ARBA00022737"/>
    </source>
</evidence>
<feature type="domain" description="Fibronectin type-III" evidence="28">
    <location>
        <begin position="1697"/>
        <end position="1795"/>
    </location>
</feature>
<keyword evidence="13" id="KW-1133">Transmembrane helix</keyword>
<dbReference type="Pfam" id="PF00041">
    <property type="entry name" value="fn3"/>
    <property type="match status" value="14"/>
</dbReference>
<evidence type="ECO:0000256" key="16">
    <source>
        <dbReference type="ARBA" id="ARBA00023170"/>
    </source>
</evidence>
<dbReference type="InterPro" id="IPR036116">
    <property type="entry name" value="FN3_sf"/>
</dbReference>
<evidence type="ECO:0000256" key="3">
    <source>
        <dbReference type="ARBA" id="ARBA00010504"/>
    </source>
</evidence>
<keyword evidence="19" id="KW-0966">Cell projection</keyword>
<dbReference type="Ensembl" id="ENSLACT00000009549.1">
    <property type="protein sequence ID" value="ENSLACP00000009477.1"/>
    <property type="gene ID" value="ENSLACG00000008359.1"/>
</dbReference>
<dbReference type="FunFam" id="2.60.40.10:FF:001266">
    <property type="entry name" value="Protein tyrosine phosphatase, receptor type Q"/>
    <property type="match status" value="1"/>
</dbReference>
<name>H3AIK6_LATCH</name>
<feature type="domain" description="Fibronectin type-III" evidence="28">
    <location>
        <begin position="612"/>
        <end position="707"/>
    </location>
</feature>
<feature type="domain" description="Fibronectin type-III" evidence="28">
    <location>
        <begin position="1109"/>
        <end position="1200"/>
    </location>
</feature>
<dbReference type="OMA" id="MECIERE"/>
<dbReference type="FunFam" id="2.60.40.10:FF:001217">
    <property type="entry name" value="phosphatidylinositol phosphatase PTPRQ isoform X2"/>
    <property type="match status" value="1"/>
</dbReference>
<dbReference type="GO" id="GO:0004721">
    <property type="term" value="F:phosphoprotein phosphatase activity"/>
    <property type="evidence" value="ECO:0007669"/>
    <property type="project" value="UniProtKB-KW"/>
</dbReference>
<evidence type="ECO:0000256" key="11">
    <source>
        <dbReference type="ARBA" id="ARBA00022801"/>
    </source>
</evidence>
<keyword evidence="12" id="KW-0904">Protein phosphatase</keyword>
<reference evidence="29" key="3">
    <citation type="submission" date="2025-09" db="UniProtKB">
        <authorList>
            <consortium name="Ensembl"/>
        </authorList>
    </citation>
    <scope>IDENTIFICATION</scope>
</reference>
<keyword evidence="15" id="KW-0472">Membrane</keyword>
<evidence type="ECO:0000256" key="2">
    <source>
        <dbReference type="ARBA" id="ARBA00004645"/>
    </source>
</evidence>
<dbReference type="InterPro" id="IPR050713">
    <property type="entry name" value="RTP_Phos/Ushers"/>
</dbReference>
<evidence type="ECO:0000256" key="14">
    <source>
        <dbReference type="ARBA" id="ARBA00023098"/>
    </source>
</evidence>
<evidence type="ECO:0000256" key="19">
    <source>
        <dbReference type="ARBA" id="ARBA00023273"/>
    </source>
</evidence>
<keyword evidence="17" id="KW-0325">Glycoprotein</keyword>
<dbReference type="GO" id="GO:0034485">
    <property type="term" value="F:phosphatidylinositol-3,4,5-trisphosphate 5-phosphatase activity"/>
    <property type="evidence" value="ECO:0007669"/>
    <property type="project" value="UniProtKB-EC"/>
</dbReference>
<organism evidence="29 30">
    <name type="scientific">Latimeria chalumnae</name>
    <name type="common">Coelacanth</name>
    <dbReference type="NCBI Taxonomy" id="7897"/>
    <lineage>
        <taxon>Eukaryota</taxon>
        <taxon>Metazoa</taxon>
        <taxon>Chordata</taxon>
        <taxon>Craniata</taxon>
        <taxon>Vertebrata</taxon>
        <taxon>Euteleostomi</taxon>
        <taxon>Coelacanthiformes</taxon>
        <taxon>Coelacanthidae</taxon>
        <taxon>Latimeria</taxon>
    </lineage>
</organism>
<keyword evidence="8" id="KW-0812">Transmembrane</keyword>